<gene>
    <name evidence="1" type="ORF">H1P_2780002</name>
    <name evidence="2" type="ORF">H1P_2790009</name>
</gene>
<reference evidence="1 3" key="1">
    <citation type="submission" date="2019-01" db="EMBL/GenBank/DDBJ databases">
        <authorList>
            <person name="Brito A."/>
        </authorList>
    </citation>
    <scope>NUCLEOTIDE SEQUENCE [LARGE SCALE GENOMIC DNA]</scope>
    <source>
        <strain evidence="1">1</strain>
    </source>
</reference>
<evidence type="ECO:0000313" key="2">
    <source>
        <dbReference type="EMBL" id="VEP14659.1"/>
    </source>
</evidence>
<evidence type="ECO:0008006" key="4">
    <source>
        <dbReference type="Google" id="ProtNLM"/>
    </source>
</evidence>
<protein>
    <recommendedName>
        <fullName evidence="4">DNA-binding protein</fullName>
    </recommendedName>
</protein>
<dbReference type="InterPro" id="IPR038146">
    <property type="entry name" value="933W_put_Xis_sf"/>
</dbReference>
<keyword evidence="3" id="KW-1185">Reference proteome</keyword>
<dbReference type="SUPFAM" id="SSF46955">
    <property type="entry name" value="Putative DNA-binding domain"/>
    <property type="match status" value="1"/>
</dbReference>
<evidence type="ECO:0000313" key="1">
    <source>
        <dbReference type="EMBL" id="VEP14642.1"/>
    </source>
</evidence>
<dbReference type="Gene3D" id="1.10.1660.60">
    <property type="entry name" value="Putative excisionased domain DUF1233"/>
    <property type="match status" value="1"/>
</dbReference>
<name>A0A563VT45_9CYAN</name>
<dbReference type="RefSeq" id="WP_144873374.1">
    <property type="nucleotide sequence ID" value="NZ_LR214021.1"/>
</dbReference>
<dbReference type="InterPro" id="IPR009061">
    <property type="entry name" value="DNA-bd_dom_put_sf"/>
</dbReference>
<organism evidence="1 3">
    <name type="scientific">Hyella patelloides LEGE 07179</name>
    <dbReference type="NCBI Taxonomy" id="945734"/>
    <lineage>
        <taxon>Bacteria</taxon>
        <taxon>Bacillati</taxon>
        <taxon>Cyanobacteriota</taxon>
        <taxon>Cyanophyceae</taxon>
        <taxon>Pleurocapsales</taxon>
        <taxon>Hyellaceae</taxon>
        <taxon>Hyella</taxon>
    </lineage>
</organism>
<dbReference type="EMBL" id="CAACVJ010000199">
    <property type="protein sequence ID" value="VEP14642.1"/>
    <property type="molecule type" value="Genomic_DNA"/>
</dbReference>
<accession>A0A563VT45</accession>
<proteinExistence type="predicted"/>
<dbReference type="OrthoDB" id="467722at2"/>
<sequence>MTSFNVPQGLAFGNWIRKKEAAKIIGMSTHTLKLYRKKHWTENIHFLYLNSRTIRYNESLLRDWIANRYCSKAHQRAIEFYLASLLSNQQKKRGRKSK</sequence>
<dbReference type="EMBL" id="CAACVJ010000200">
    <property type="protein sequence ID" value="VEP14659.1"/>
    <property type="molecule type" value="Genomic_DNA"/>
</dbReference>
<dbReference type="Proteomes" id="UP000320055">
    <property type="component" value="Unassembled WGS sequence"/>
</dbReference>
<evidence type="ECO:0000313" key="3">
    <source>
        <dbReference type="Proteomes" id="UP000320055"/>
    </source>
</evidence>
<dbReference type="AlphaFoldDB" id="A0A563VT45"/>